<dbReference type="GO" id="GO:0051536">
    <property type="term" value="F:iron-sulfur cluster binding"/>
    <property type="evidence" value="ECO:0007669"/>
    <property type="project" value="UniProtKB-KW"/>
</dbReference>
<accession>A0A1A6C7T9</accession>
<dbReference type="AlphaFoldDB" id="A0A1A6C7T9"/>
<evidence type="ECO:0000256" key="6">
    <source>
        <dbReference type="ARBA" id="ARBA00022982"/>
    </source>
</evidence>
<dbReference type="Proteomes" id="UP000029273">
    <property type="component" value="Unassembled WGS sequence"/>
</dbReference>
<evidence type="ECO:0000256" key="7">
    <source>
        <dbReference type="ARBA" id="ARBA00023004"/>
    </source>
</evidence>
<gene>
    <name evidence="12" type="ORF">Thpro_020331</name>
</gene>
<comment type="function">
    <text evidence="1 10">Could be a 3Fe-4S cluster-containing protein.</text>
</comment>
<evidence type="ECO:0000256" key="4">
    <source>
        <dbReference type="ARBA" id="ARBA00022448"/>
    </source>
</evidence>
<keyword evidence="8 10" id="KW-0411">Iron-sulfur</keyword>
<evidence type="ECO:0000313" key="12">
    <source>
        <dbReference type="EMBL" id="OBS10615.1"/>
    </source>
</evidence>
<dbReference type="SUPFAM" id="SSF54862">
    <property type="entry name" value="4Fe-4S ferredoxins"/>
    <property type="match status" value="1"/>
</dbReference>
<keyword evidence="9" id="KW-0535">Nitrogen fixation</keyword>
<dbReference type="PIRSF" id="PIRSF036548">
    <property type="entry name" value="Fdx_FixX"/>
    <property type="match status" value="1"/>
</dbReference>
<feature type="domain" description="ETF-QO/FixX C-terminal" evidence="11">
    <location>
        <begin position="21"/>
        <end position="96"/>
    </location>
</feature>
<name>A0A1A6C7T9_9GAMM</name>
<comment type="similarity">
    <text evidence="2">To ferredoxins from P.putida and C.tartarivorum, ferredoxin I from A.vinelandii, ferredoxin II from D.desulfuricans.</text>
</comment>
<proteinExistence type="predicted"/>
<protein>
    <recommendedName>
        <fullName evidence="3 10">Ferredoxin-like protein</fullName>
    </recommendedName>
</protein>
<evidence type="ECO:0000256" key="2">
    <source>
        <dbReference type="ARBA" id="ARBA00009192"/>
    </source>
</evidence>
<dbReference type="PANTHER" id="PTHR43082">
    <property type="entry name" value="FERREDOXIN-LIKE"/>
    <property type="match status" value="1"/>
</dbReference>
<dbReference type="STRING" id="160660.BJI67_12605"/>
<evidence type="ECO:0000259" key="11">
    <source>
        <dbReference type="Pfam" id="PF05187"/>
    </source>
</evidence>
<evidence type="ECO:0000256" key="5">
    <source>
        <dbReference type="ARBA" id="ARBA00022723"/>
    </source>
</evidence>
<evidence type="ECO:0000256" key="9">
    <source>
        <dbReference type="ARBA" id="ARBA00023231"/>
    </source>
</evidence>
<evidence type="ECO:0000313" key="13">
    <source>
        <dbReference type="Proteomes" id="UP000029273"/>
    </source>
</evidence>
<evidence type="ECO:0000256" key="8">
    <source>
        <dbReference type="ARBA" id="ARBA00023014"/>
    </source>
</evidence>
<evidence type="ECO:0000256" key="10">
    <source>
        <dbReference type="PIRNR" id="PIRNR036548"/>
    </source>
</evidence>
<dbReference type="Pfam" id="PF05187">
    <property type="entry name" value="Fer4_ETF_QO"/>
    <property type="match status" value="1"/>
</dbReference>
<dbReference type="Gene3D" id="3.30.70.20">
    <property type="match status" value="1"/>
</dbReference>
<keyword evidence="4 10" id="KW-0813">Transport</keyword>
<dbReference type="EMBL" id="JQSG02000001">
    <property type="protein sequence ID" value="OBS10615.1"/>
    <property type="molecule type" value="Genomic_DNA"/>
</dbReference>
<reference evidence="12 13" key="1">
    <citation type="journal article" date="2014" name="Genome Announc.">
        <title>Draft Genome Sequence of the Iron-Oxidizing, Acidophilic, and Halotolerant 'Thiobacillus prosperus' Type Strain DSM 5130.</title>
        <authorList>
            <person name="Ossandon F.J."/>
            <person name="Cardenas J.P."/>
            <person name="Corbett M."/>
            <person name="Quatrini R."/>
            <person name="Holmes D.S."/>
            <person name="Watkin E."/>
        </authorList>
    </citation>
    <scope>NUCLEOTIDE SEQUENCE [LARGE SCALE GENOMIC DNA]</scope>
    <source>
        <strain evidence="12 13">DSM 5130</strain>
    </source>
</reference>
<keyword evidence="5 10" id="KW-0479">Metal-binding</keyword>
<dbReference type="RefSeq" id="WP_038093409.1">
    <property type="nucleotide sequence ID" value="NZ_JQSG02000001.1"/>
</dbReference>
<keyword evidence="13" id="KW-1185">Reference proteome</keyword>
<sequence length="102" mass="11269">MSTNTATPVKIEEKLFQNRYRVDEGHPHISLRDASVCRDACKDKVCTFCCPAGCYAPDASGGVTLSVDGCLECGTCRIICAEHQNVEWWYPRGGYGILFKFG</sequence>
<evidence type="ECO:0000256" key="3">
    <source>
        <dbReference type="ARBA" id="ARBA00020378"/>
    </source>
</evidence>
<keyword evidence="6 10" id="KW-0249">Electron transport</keyword>
<keyword evidence="7 10" id="KW-0408">Iron</keyword>
<dbReference type="PANTHER" id="PTHR43082:SF3">
    <property type="entry name" value="FERREDOXIN-LIKE PROTEIN YDIT"/>
    <property type="match status" value="1"/>
</dbReference>
<comment type="caution">
    <text evidence="12">The sequence shown here is derived from an EMBL/GenBank/DDBJ whole genome shotgun (WGS) entry which is preliminary data.</text>
</comment>
<dbReference type="GO" id="GO:0005506">
    <property type="term" value="F:iron ion binding"/>
    <property type="evidence" value="ECO:0007669"/>
    <property type="project" value="UniProtKB-UniRule"/>
</dbReference>
<dbReference type="InterPro" id="IPR012206">
    <property type="entry name" value="Fd_FixX"/>
</dbReference>
<dbReference type="InterPro" id="IPR007859">
    <property type="entry name" value="ETF-QO/FixX_C"/>
</dbReference>
<organism evidence="12 13">
    <name type="scientific">Acidihalobacter prosperus</name>
    <dbReference type="NCBI Taxonomy" id="160660"/>
    <lineage>
        <taxon>Bacteria</taxon>
        <taxon>Pseudomonadati</taxon>
        <taxon>Pseudomonadota</taxon>
        <taxon>Gammaproteobacteria</taxon>
        <taxon>Chromatiales</taxon>
        <taxon>Ectothiorhodospiraceae</taxon>
        <taxon>Acidihalobacter</taxon>
    </lineage>
</organism>
<evidence type="ECO:0000256" key="1">
    <source>
        <dbReference type="ARBA" id="ARBA00003208"/>
    </source>
</evidence>
<dbReference type="OrthoDB" id="9800260at2"/>